<evidence type="ECO:0000256" key="2">
    <source>
        <dbReference type="ARBA" id="ARBA00022741"/>
    </source>
</evidence>
<evidence type="ECO:0000313" key="12">
    <source>
        <dbReference type="Ensembl" id="ENSECRP00000006326.1"/>
    </source>
</evidence>
<evidence type="ECO:0000256" key="4">
    <source>
        <dbReference type="ARBA" id="ARBA00022840"/>
    </source>
</evidence>
<name>A0A8C4RRR5_ERPCA</name>
<keyword evidence="6" id="KW-0234">DNA repair</keyword>
<protein>
    <recommendedName>
        <fullName evidence="9">MutS protein homolog 5</fullName>
    </recommendedName>
</protein>
<reference evidence="12" key="1">
    <citation type="submission" date="2021-06" db="EMBL/GenBank/DDBJ databases">
        <authorList>
            <consortium name="Wellcome Sanger Institute Data Sharing"/>
        </authorList>
    </citation>
    <scope>NUCLEOTIDE SEQUENCE [LARGE SCALE GENOMIC DNA]</scope>
</reference>
<reference evidence="12" key="2">
    <citation type="submission" date="2025-08" db="UniProtKB">
        <authorList>
            <consortium name="Ensembl"/>
        </authorList>
    </citation>
    <scope>IDENTIFICATION</scope>
</reference>
<dbReference type="FunFam" id="1.10.1420.10:FF:000008">
    <property type="entry name" value="MutS homolog 5 (E. coli)"/>
    <property type="match status" value="1"/>
</dbReference>
<dbReference type="FunFam" id="3.40.50.300:FF:000820">
    <property type="entry name" value="MutS homolog 5 (E. coli)"/>
    <property type="match status" value="1"/>
</dbReference>
<dbReference type="InterPro" id="IPR007696">
    <property type="entry name" value="DNA_mismatch_repair_MutS_core"/>
</dbReference>
<dbReference type="Pfam" id="PF00488">
    <property type="entry name" value="MutS_V"/>
    <property type="match status" value="1"/>
</dbReference>
<dbReference type="PIRSF" id="PIRSF037677">
    <property type="entry name" value="DNA_mis_repair_Msh6"/>
    <property type="match status" value="1"/>
</dbReference>
<dbReference type="GO" id="GO:0030983">
    <property type="term" value="F:mismatched DNA binding"/>
    <property type="evidence" value="ECO:0007669"/>
    <property type="project" value="InterPro"/>
</dbReference>
<feature type="domain" description="DNA mismatch repair protein MutS core" evidence="10">
    <location>
        <begin position="152"/>
        <end position="469"/>
    </location>
</feature>
<comment type="function">
    <text evidence="8">Involved in DNA mismatch repair and meiotic recombination processes. Facilitates crossovers between homologs during meiosis.</text>
</comment>
<accession>A0A8C4RRR5</accession>
<evidence type="ECO:0000256" key="3">
    <source>
        <dbReference type="ARBA" id="ARBA00022763"/>
    </source>
</evidence>
<dbReference type="SUPFAM" id="SSF48334">
    <property type="entry name" value="DNA repair protein MutS, domain III"/>
    <property type="match status" value="1"/>
</dbReference>
<comment type="similarity">
    <text evidence="1">Belongs to the DNA mismatch repair MutS family.</text>
</comment>
<evidence type="ECO:0000256" key="1">
    <source>
        <dbReference type="ARBA" id="ARBA00006271"/>
    </source>
</evidence>
<dbReference type="GO" id="GO:0051026">
    <property type="term" value="P:chiasma assembly"/>
    <property type="evidence" value="ECO:0007669"/>
    <property type="project" value="TreeGrafter"/>
</dbReference>
<evidence type="ECO:0000256" key="7">
    <source>
        <dbReference type="ARBA" id="ARBA00023254"/>
    </source>
</evidence>
<dbReference type="GO" id="GO:0005524">
    <property type="term" value="F:ATP binding"/>
    <property type="evidence" value="ECO:0007669"/>
    <property type="project" value="UniProtKB-KW"/>
</dbReference>
<dbReference type="GeneTree" id="ENSGT00550000074977"/>
<evidence type="ECO:0000256" key="6">
    <source>
        <dbReference type="ARBA" id="ARBA00023204"/>
    </source>
</evidence>
<keyword evidence="2" id="KW-0547">Nucleotide-binding</keyword>
<dbReference type="Pfam" id="PF05192">
    <property type="entry name" value="MutS_III"/>
    <property type="match status" value="1"/>
</dbReference>
<dbReference type="GO" id="GO:0140664">
    <property type="term" value="F:ATP-dependent DNA damage sensor activity"/>
    <property type="evidence" value="ECO:0007669"/>
    <property type="project" value="InterPro"/>
</dbReference>
<keyword evidence="13" id="KW-1185">Reference proteome</keyword>
<keyword evidence="5" id="KW-0238">DNA-binding</keyword>
<dbReference type="SUPFAM" id="SSF52540">
    <property type="entry name" value="P-loop containing nucleoside triphosphate hydrolases"/>
    <property type="match status" value="1"/>
</dbReference>
<dbReference type="InterPro" id="IPR017261">
    <property type="entry name" value="DNA_mismatch_repair_MutS/MSH"/>
</dbReference>
<dbReference type="Proteomes" id="UP000694620">
    <property type="component" value="Chromosome 1"/>
</dbReference>
<dbReference type="GO" id="GO:0006298">
    <property type="term" value="P:mismatch repair"/>
    <property type="evidence" value="ECO:0007669"/>
    <property type="project" value="InterPro"/>
</dbReference>
<evidence type="ECO:0000313" key="13">
    <source>
        <dbReference type="Proteomes" id="UP000694620"/>
    </source>
</evidence>
<dbReference type="InterPro" id="IPR000432">
    <property type="entry name" value="DNA_mismatch_repair_MutS_C"/>
</dbReference>
<dbReference type="InterPro" id="IPR027417">
    <property type="entry name" value="P-loop_NTPase"/>
</dbReference>
<dbReference type="SMART" id="SM00534">
    <property type="entry name" value="MUTSac"/>
    <property type="match status" value="1"/>
</dbReference>
<keyword evidence="7" id="KW-0469">Meiosis</keyword>
<evidence type="ECO:0000259" key="11">
    <source>
        <dbReference type="SMART" id="SM00534"/>
    </source>
</evidence>
<proteinExistence type="inferred from homology"/>
<keyword evidence="4" id="KW-0067">ATP-binding</keyword>
<dbReference type="Gene3D" id="1.10.1420.10">
    <property type="match status" value="1"/>
</dbReference>
<gene>
    <name evidence="12" type="primary">MSH5</name>
</gene>
<reference evidence="12" key="3">
    <citation type="submission" date="2025-09" db="UniProtKB">
        <authorList>
            <consortium name="Ensembl"/>
        </authorList>
    </citation>
    <scope>IDENTIFICATION</scope>
</reference>
<dbReference type="Ensembl" id="ENSECRT00000006426.1">
    <property type="protein sequence ID" value="ENSECRP00000006326.1"/>
    <property type="gene ID" value="ENSECRG00000004210.1"/>
</dbReference>
<organism evidence="12 13">
    <name type="scientific">Erpetoichthys calabaricus</name>
    <name type="common">Rope fish</name>
    <name type="synonym">Calamoichthys calabaricus</name>
    <dbReference type="NCBI Taxonomy" id="27687"/>
    <lineage>
        <taxon>Eukaryota</taxon>
        <taxon>Metazoa</taxon>
        <taxon>Chordata</taxon>
        <taxon>Craniata</taxon>
        <taxon>Vertebrata</taxon>
        <taxon>Euteleostomi</taxon>
        <taxon>Actinopterygii</taxon>
        <taxon>Polypteriformes</taxon>
        <taxon>Polypteridae</taxon>
        <taxon>Erpetoichthys</taxon>
    </lineage>
</organism>
<dbReference type="SMART" id="SM00533">
    <property type="entry name" value="MUTSd"/>
    <property type="match status" value="1"/>
</dbReference>
<evidence type="ECO:0000256" key="8">
    <source>
        <dbReference type="ARBA" id="ARBA00057350"/>
    </source>
</evidence>
<dbReference type="Gene3D" id="3.40.50.300">
    <property type="entry name" value="P-loop containing nucleotide triphosphate hydrolases"/>
    <property type="match status" value="1"/>
</dbReference>
<dbReference type="AlphaFoldDB" id="A0A8C4RRR5"/>
<evidence type="ECO:0000259" key="10">
    <source>
        <dbReference type="SMART" id="SM00533"/>
    </source>
</evidence>
<evidence type="ECO:0000256" key="9">
    <source>
        <dbReference type="ARBA" id="ARBA00071136"/>
    </source>
</evidence>
<feature type="domain" description="DNA mismatch repair proteins mutS family" evidence="11">
    <location>
        <begin position="485"/>
        <end position="676"/>
    </location>
</feature>
<dbReference type="InterPro" id="IPR045076">
    <property type="entry name" value="MutS"/>
</dbReference>
<dbReference type="PANTHER" id="PTHR11361">
    <property type="entry name" value="DNA MISMATCH REPAIR PROTEIN MUTS FAMILY MEMBER"/>
    <property type="match status" value="1"/>
</dbReference>
<sequence length="703" mass="79293">IDSYFELCPFVYLSVLCNHGQLGVAYYSMVDCAVYFMPDSQDNNSLRLLNKVLELSKQRILSTHLPFLPTDLTDVEKISYLSSTLLFENTQTMRALGGLLKFLNKRRMGLELEDSSTGIPILAIKRFMLYVTLQIFKSELHPSVYKLASGVKEGLSLYGILNRCKSKFGSILIRWFLQPTRDLEELKKRQEVVEFFTIPRHYEVMTMLQNCLKNIKSIPTVMRKMTLSQISIRDWQCLYKTIYNALCIRDTIRSLPQSIVLFRELSKAFTDDLHYIATLISKVIDFDGSFEENSFTIKPDVDPVIDEKKRKMMGLSDFLTDVAKKELDNLDSQIPSCSVIYIPLIGFLLSIPRLPNMLDRNDFEISGLEFMFLSENRLHYRSSRTKELDNLLGDLHCDIHDMEAAVVTQLQGKILEKALVLNDVMEYSAQLDCLISLSEAAREFSYVKPTVSSSLGVFSIFRHPLLELCTAVFVSNPVHSSEKEGKIKVITGPNSCGKSIYLKQVGLIIFMAHIGSNVPASEAEIGLVDGIYTCMQTKESVSVGLSSFMIALNQMASALSNSTDKSVILIDEFGTGTNTVDGLSLFVATLRYWMKLGWACPNIFVSTHFQRLGQLNFLPASSLLHFLTMETAVDGDELVFFYQLKEGLSESSYAANIATIAGMPANIVERAAEVRFILLELNVEVFPLQISQTDTVHLYLQIC</sequence>
<keyword evidence="3" id="KW-0227">DNA damage</keyword>
<dbReference type="InterPro" id="IPR036187">
    <property type="entry name" value="DNA_mismatch_repair_MutS_sf"/>
</dbReference>
<dbReference type="GO" id="GO:0005634">
    <property type="term" value="C:nucleus"/>
    <property type="evidence" value="ECO:0007669"/>
    <property type="project" value="TreeGrafter"/>
</dbReference>
<dbReference type="PANTHER" id="PTHR11361:SF20">
    <property type="entry name" value="MUTS PROTEIN HOMOLOG 5"/>
    <property type="match status" value="1"/>
</dbReference>
<evidence type="ECO:0000256" key="5">
    <source>
        <dbReference type="ARBA" id="ARBA00023125"/>
    </source>
</evidence>